<keyword evidence="2" id="KW-1185">Reference proteome</keyword>
<dbReference type="HOGENOM" id="CLU_2386402_0_0_1"/>
<reference evidence="1 2" key="1">
    <citation type="submission" date="2014-04" db="EMBL/GenBank/DDBJ databases">
        <authorList>
            <consortium name="DOE Joint Genome Institute"/>
            <person name="Kuo A."/>
            <person name="Gay G."/>
            <person name="Dore J."/>
            <person name="Kohler A."/>
            <person name="Nagy L.G."/>
            <person name="Floudas D."/>
            <person name="Copeland A."/>
            <person name="Barry K.W."/>
            <person name="Cichocki N."/>
            <person name="Veneault-Fourrey C."/>
            <person name="LaButti K."/>
            <person name="Lindquist E.A."/>
            <person name="Lipzen A."/>
            <person name="Lundell T."/>
            <person name="Morin E."/>
            <person name="Murat C."/>
            <person name="Sun H."/>
            <person name="Tunlid A."/>
            <person name="Henrissat B."/>
            <person name="Grigoriev I.V."/>
            <person name="Hibbett D.S."/>
            <person name="Martin F."/>
            <person name="Nordberg H.P."/>
            <person name="Cantor M.N."/>
            <person name="Hua S.X."/>
        </authorList>
    </citation>
    <scope>NUCLEOTIDE SEQUENCE [LARGE SCALE GENOMIC DNA]</scope>
    <source>
        <strain evidence="2">h7</strain>
    </source>
</reference>
<proteinExistence type="predicted"/>
<evidence type="ECO:0000313" key="2">
    <source>
        <dbReference type="Proteomes" id="UP000053424"/>
    </source>
</evidence>
<gene>
    <name evidence="1" type="ORF">M413DRAFT_137995</name>
</gene>
<dbReference type="EMBL" id="KN831779">
    <property type="protein sequence ID" value="KIM41782.1"/>
    <property type="molecule type" value="Genomic_DNA"/>
</dbReference>
<dbReference type="Proteomes" id="UP000053424">
    <property type="component" value="Unassembled WGS sequence"/>
</dbReference>
<dbReference type="AlphaFoldDB" id="A0A0C2YL80"/>
<accession>A0A0C2YL80</accession>
<sequence length="94" mass="10243">MATAVGEATRPRKRQGGCRREPCVLNDSILSLEDTACIGSSDSEQGTILPRHSKTANSDHVKDPFKLAMRLGSIHGFRSSEEKDARRFSVKQGG</sequence>
<protein>
    <submittedName>
        <fullName evidence="1">Uncharacterized protein</fullName>
    </submittedName>
</protein>
<evidence type="ECO:0000313" key="1">
    <source>
        <dbReference type="EMBL" id="KIM41782.1"/>
    </source>
</evidence>
<organism evidence="1 2">
    <name type="scientific">Hebeloma cylindrosporum</name>
    <dbReference type="NCBI Taxonomy" id="76867"/>
    <lineage>
        <taxon>Eukaryota</taxon>
        <taxon>Fungi</taxon>
        <taxon>Dikarya</taxon>
        <taxon>Basidiomycota</taxon>
        <taxon>Agaricomycotina</taxon>
        <taxon>Agaricomycetes</taxon>
        <taxon>Agaricomycetidae</taxon>
        <taxon>Agaricales</taxon>
        <taxon>Agaricineae</taxon>
        <taxon>Hymenogastraceae</taxon>
        <taxon>Hebeloma</taxon>
    </lineage>
</organism>
<reference evidence="2" key="2">
    <citation type="submission" date="2015-01" db="EMBL/GenBank/DDBJ databases">
        <title>Evolutionary Origins and Diversification of the Mycorrhizal Mutualists.</title>
        <authorList>
            <consortium name="DOE Joint Genome Institute"/>
            <consortium name="Mycorrhizal Genomics Consortium"/>
            <person name="Kohler A."/>
            <person name="Kuo A."/>
            <person name="Nagy L.G."/>
            <person name="Floudas D."/>
            <person name="Copeland A."/>
            <person name="Barry K.W."/>
            <person name="Cichocki N."/>
            <person name="Veneault-Fourrey C."/>
            <person name="LaButti K."/>
            <person name="Lindquist E.A."/>
            <person name="Lipzen A."/>
            <person name="Lundell T."/>
            <person name="Morin E."/>
            <person name="Murat C."/>
            <person name="Riley R."/>
            <person name="Ohm R."/>
            <person name="Sun H."/>
            <person name="Tunlid A."/>
            <person name="Henrissat B."/>
            <person name="Grigoriev I.V."/>
            <person name="Hibbett D.S."/>
            <person name="Martin F."/>
        </authorList>
    </citation>
    <scope>NUCLEOTIDE SEQUENCE [LARGE SCALE GENOMIC DNA]</scope>
    <source>
        <strain evidence="2">h7</strain>
    </source>
</reference>
<name>A0A0C2YL80_HEBCY</name>